<dbReference type="PANTHER" id="PTHR12558">
    <property type="entry name" value="CELL DIVISION CYCLE 16,23,27"/>
    <property type="match status" value="1"/>
</dbReference>
<dbReference type="OrthoDB" id="174989at2"/>
<keyword evidence="4" id="KW-0677">Repeat</keyword>
<dbReference type="GO" id="GO:0019867">
    <property type="term" value="C:outer membrane"/>
    <property type="evidence" value="ECO:0007669"/>
    <property type="project" value="InterPro"/>
</dbReference>
<reference evidence="10 13" key="2">
    <citation type="submission" date="2019-08" db="EMBL/GenBank/DDBJ databases">
        <title>Prevalence, distribution, and phylogeny of type two toxin-antitoxin genes possessed by Cronobacter species where C. sakazakii homologs follow sequence type lineages.</title>
        <authorList>
            <person name="Finkelstein S."/>
            <person name="Negrete F."/>
            <person name="Jang H."/>
            <person name="Gopinath G.R."/>
            <person name="Tall B.D."/>
        </authorList>
    </citation>
    <scope>NUCLEOTIDE SEQUENCE [LARGE SCALE GENOMIC DNA]</scope>
    <source>
        <strain evidence="10 13">MOD1_GK1257</strain>
    </source>
</reference>
<feature type="domain" description="Cellulose synthase operon C C-terminal" evidence="9">
    <location>
        <begin position="806"/>
        <end position="1146"/>
    </location>
</feature>
<dbReference type="PANTHER" id="PTHR12558:SF13">
    <property type="entry name" value="CELL DIVISION CYCLE PROTEIN 27 HOMOLOG"/>
    <property type="match status" value="1"/>
</dbReference>
<dbReference type="EMBL" id="WAGD01000071">
    <property type="protein sequence ID" value="KAB0873586.1"/>
    <property type="molecule type" value="Genomic_DNA"/>
</dbReference>
<dbReference type="GO" id="GO:0030244">
    <property type="term" value="P:cellulose biosynthetic process"/>
    <property type="evidence" value="ECO:0007669"/>
    <property type="project" value="UniProtKB-KW"/>
</dbReference>
<evidence type="ECO:0000256" key="4">
    <source>
        <dbReference type="ARBA" id="ARBA00022737"/>
    </source>
</evidence>
<evidence type="ECO:0000256" key="8">
    <source>
        <dbReference type="SAM" id="SignalP"/>
    </source>
</evidence>
<feature type="chain" id="PRO_5015704839" evidence="8">
    <location>
        <begin position="24"/>
        <end position="1167"/>
    </location>
</feature>
<dbReference type="InterPro" id="IPR011990">
    <property type="entry name" value="TPR-like_helical_dom_sf"/>
</dbReference>
<dbReference type="UniPathway" id="UPA00694"/>
<evidence type="ECO:0000313" key="11">
    <source>
        <dbReference type="EMBL" id="PUX13911.1"/>
    </source>
</evidence>
<keyword evidence="5 7" id="KW-0802">TPR repeat</keyword>
<dbReference type="Pfam" id="PF05420">
    <property type="entry name" value="BCSC_C"/>
    <property type="match status" value="1"/>
</dbReference>
<dbReference type="Proteomes" id="UP000244378">
    <property type="component" value="Unassembled WGS sequence"/>
</dbReference>
<accession>A0A2T7ASM5</accession>
<dbReference type="Pfam" id="PF13432">
    <property type="entry name" value="TPR_16"/>
    <property type="match status" value="1"/>
</dbReference>
<evidence type="ECO:0000256" key="6">
    <source>
        <dbReference type="ARBA" id="ARBA00022916"/>
    </source>
</evidence>
<dbReference type="SUPFAM" id="SSF48452">
    <property type="entry name" value="TPR-like"/>
    <property type="match status" value="3"/>
</dbReference>
<comment type="caution">
    <text evidence="11">The sequence shown here is derived from an EMBL/GenBank/DDBJ whole genome shotgun (WGS) entry which is preliminary data.</text>
</comment>
<reference evidence="11 12" key="1">
    <citation type="submission" date="2016-12" db="EMBL/GenBank/DDBJ databases">
        <title>Analysis of the Molecular Diversity Among Cronobacter Species Isolated from Filth Flies Using a Pan Genomic DNA Microarray.</title>
        <authorList>
            <person name="Pava-Ripoll M."/>
            <person name="Tall B."/>
            <person name="Farber J."/>
            <person name="Fanning S."/>
            <person name="Lehner A."/>
            <person name="Stephan R."/>
            <person name="Pagotto F."/>
            <person name="Iverson C."/>
            <person name="Ziobro G."/>
            <person name="Miller A."/>
            <person name="Pearson R."/>
            <person name="Yan Q."/>
            <person name="Kim M."/>
            <person name="Jeong S."/>
            <person name="Park J."/>
            <person name="Jun S."/>
            <person name="Choi H."/>
            <person name="Chung T."/>
            <person name="Yoo Y."/>
            <person name="Park E."/>
            <person name="Hwang S."/>
            <person name="Lee B."/>
            <person name="Sathyamoorthy V."/>
            <person name="Carter L."/>
            <person name="Mammel M."/>
            <person name="Jackson S."/>
            <person name="Kothary M."/>
            <person name="Patel I."/>
            <person name="Grim C."/>
            <person name="Gopinath G."/>
            <person name="Gangiredla J."/>
            <person name="Chase H."/>
        </authorList>
    </citation>
    <scope>NUCLEOTIDE SEQUENCE [LARGE SCALE GENOMIC DNA]</scope>
    <source>
        <strain evidence="11 12">MOD1-Md1s</strain>
    </source>
</reference>
<keyword evidence="13" id="KW-1185">Reference proteome</keyword>
<comment type="function">
    <text evidence="1">Required for maximal bacterial cellulose synthesis.</text>
</comment>
<dbReference type="RefSeq" id="WP_075193331.1">
    <property type="nucleotide sequence ID" value="NZ_JADKNN010000022.1"/>
</dbReference>
<name>A0A2T7ASM5_9ENTR</name>
<feature type="repeat" description="TPR" evidence="7">
    <location>
        <begin position="303"/>
        <end position="336"/>
    </location>
</feature>
<evidence type="ECO:0000259" key="9">
    <source>
        <dbReference type="Pfam" id="PF05420"/>
    </source>
</evidence>
<feature type="repeat" description="TPR" evidence="7">
    <location>
        <begin position="385"/>
        <end position="418"/>
    </location>
</feature>
<dbReference type="NCBIfam" id="NF008520">
    <property type="entry name" value="PRK11447.1"/>
    <property type="match status" value="1"/>
</dbReference>
<evidence type="ECO:0000256" key="7">
    <source>
        <dbReference type="PROSITE-ProRule" id="PRU00339"/>
    </source>
</evidence>
<evidence type="ECO:0000313" key="12">
    <source>
        <dbReference type="Proteomes" id="UP000244378"/>
    </source>
</evidence>
<gene>
    <name evidence="10" type="primary">bcsC</name>
    <name evidence="11" type="ORF">AUN14_12085</name>
    <name evidence="10" type="ORF">FZI19_18715</name>
</gene>
<keyword evidence="6" id="KW-0135">Cellulose biosynthesis</keyword>
<dbReference type="InterPro" id="IPR008410">
    <property type="entry name" value="BCSC_C"/>
</dbReference>
<dbReference type="Proteomes" id="UP000469927">
    <property type="component" value="Unassembled WGS sequence"/>
</dbReference>
<evidence type="ECO:0000256" key="2">
    <source>
        <dbReference type="ARBA" id="ARBA00005186"/>
    </source>
</evidence>
<comment type="pathway">
    <text evidence="2">Glycan metabolism; bacterial cellulose biosynthesis.</text>
</comment>
<dbReference type="InterPro" id="IPR019734">
    <property type="entry name" value="TPR_rpt"/>
</dbReference>
<organism evidence="11 12">
    <name type="scientific">Cronobacter muytjensii</name>
    <dbReference type="NCBI Taxonomy" id="413501"/>
    <lineage>
        <taxon>Bacteria</taxon>
        <taxon>Pseudomonadati</taxon>
        <taxon>Pseudomonadota</taxon>
        <taxon>Gammaproteobacteria</taxon>
        <taxon>Enterobacterales</taxon>
        <taxon>Enterobacteriaceae</taxon>
        <taxon>Cronobacter</taxon>
    </lineage>
</organism>
<dbReference type="Pfam" id="PF14559">
    <property type="entry name" value="TPR_19"/>
    <property type="match status" value="2"/>
</dbReference>
<evidence type="ECO:0000313" key="13">
    <source>
        <dbReference type="Proteomes" id="UP000469927"/>
    </source>
</evidence>
<dbReference type="AlphaFoldDB" id="A0A2T7ASM5"/>
<dbReference type="EMBL" id="MSAE01000022">
    <property type="protein sequence ID" value="PUX13911.1"/>
    <property type="molecule type" value="Genomic_DNA"/>
</dbReference>
<sequence>MHKFALSITALTLGVALSGQAQAQPDARQQLLEQVRLGESAKRDDLVRQSLYRLELISPDDPDVIAARMRYLLRQGDNTGAQQQFARLGKLAPQSSAYQQARITLALASPEGRQQLQQARLLGTTGHTQEALAAYQKLFNGAPPDGDLAVEYWTLVAKDPARRDEAIRQMQALNARAPGNDQLRTQLALQLFSANRQQEGFSILEQMAKSGGGRETAADLWYQQIQGMPASDASVAALERFLQVFSSGETADKAKGLLAEQQSKLADPAYRARMQGIAKVEEGQGASAVADLSRAVTANPNDSEALGALAQAYSQQGNRARAVPLLEQALKQDPNSPNSGRWESLLQVNRYWLLIEQGDAALKANNLAQAQQKYQLAATVDNTDSYAVLGLGDVAVARKDDAQAERYYQKALRMDNANSNAVRGLANLYRRQSPERADAFIATLSASQRQSIEDIERSLANDRLEQQASALESQGRFAEAAALQRQRLALDPESVWITYRLASDLAAAGQRRDADILLGQLAQRRPTDPEQVYAYGLYLSGSDRERAALTHLNTLPRDKWTPNILELAQRLQTNELMATANRLRDSGQEAQAIALLRQQPASDRIDLTLADWAQQRGDNAAARAQYQTVLTRTPGSEEARLGLAETLIAEGDNAAAREQLAALATPAANGEPRSPGTLRRLANAQAALGDTQRAQQAFAVLAATARTQPPSQETALVLRDAARFQRQNGQPQQALQTYRDAMVASGITPTRPADNDAFTRLTRSDASDDWLKRSVRGDAAELYRQQDLNVTLQHDYWGSSGTPGYSDLKANTTMLQVDAPLRDGRMFLRTDAVNMNPGSFSDSPYKENWGTCTTTFCSGNGKQRASGVSVAAGWQNEIWDVDLGTTPIGFDVVDVVGGVSYSSNLGPIGYTVNAHRRPISSSMLAFGGQRDAPSNTGTTWGGVRATGGGASISYDRGEAHGVWASLNADQLTGKNVADNWRVRWMSGYYYKLINENNQRLTIGLNNMVWHYEKDLSGYSLGQGGYYSPQEYVSFAVPVAWRMRTENWSWELGASGSWSHTRTKDQRRYPLSGLIPPSEINLDNSALSRYADKNEPGDGDSSAGWGYTANALIERRLTANWSVGAAVNIQQAKDYTPSNLSLFIRYSQAGWQGDMDMPPRTLTPYADR</sequence>
<evidence type="ECO:0000313" key="10">
    <source>
        <dbReference type="EMBL" id="KAB0873586.1"/>
    </source>
</evidence>
<dbReference type="PROSITE" id="PS50005">
    <property type="entry name" value="TPR"/>
    <property type="match status" value="2"/>
</dbReference>
<keyword evidence="3 8" id="KW-0732">Signal</keyword>
<dbReference type="SMART" id="SM00028">
    <property type="entry name" value="TPR"/>
    <property type="match status" value="6"/>
</dbReference>
<evidence type="ECO:0000256" key="3">
    <source>
        <dbReference type="ARBA" id="ARBA00022729"/>
    </source>
</evidence>
<protein>
    <submittedName>
        <fullName evidence="11">Cellulose biosynthesis protein BcsC</fullName>
    </submittedName>
</protein>
<feature type="signal peptide" evidence="8">
    <location>
        <begin position="1"/>
        <end position="23"/>
    </location>
</feature>
<evidence type="ECO:0000256" key="5">
    <source>
        <dbReference type="ARBA" id="ARBA00022803"/>
    </source>
</evidence>
<dbReference type="Gene3D" id="1.25.40.10">
    <property type="entry name" value="Tetratricopeptide repeat domain"/>
    <property type="match status" value="5"/>
</dbReference>
<proteinExistence type="predicted"/>
<evidence type="ECO:0000256" key="1">
    <source>
        <dbReference type="ARBA" id="ARBA00003476"/>
    </source>
</evidence>